<dbReference type="STRING" id="1121395.SAMN02745215_00217"/>
<proteinExistence type="predicted"/>
<keyword evidence="2" id="KW-1185">Reference proteome</keyword>
<organism evidence="1 2">
    <name type="scientific">Desulfitobacterium chlororespirans DSM 11544</name>
    <dbReference type="NCBI Taxonomy" id="1121395"/>
    <lineage>
        <taxon>Bacteria</taxon>
        <taxon>Bacillati</taxon>
        <taxon>Bacillota</taxon>
        <taxon>Clostridia</taxon>
        <taxon>Eubacteriales</taxon>
        <taxon>Desulfitobacteriaceae</taxon>
        <taxon>Desulfitobacterium</taxon>
    </lineage>
</organism>
<accession>A0A1M7RWI3</accession>
<sequence length="439" mass="50785">MTMRIGLKRVKGFTLYLSKVNFQIRMKNGRTQNRKWNLRREVWPETPLAEGFEYLFALLANLVGAERLFKHKVEALLIISSLTNKASFSKEDLEIVLSQYGKGRIGHLIRGFTNSGWLEFDDGRYRLTAAARKILRIFPVLNMESKRDDEAALDILYSAMDMVDQAQSPLIMKRLLRDQAVQQLLRDEELLKEALTSRNSQVMEEVASLASKHLQDIRILRKRQSELYQEDRDRRKSREVYSIIQRVIDLYRQVTESYKNLLEDSIKTGGRTFTKHDADKFLYKADFTKLEEMLPDGIAFAPVNLQILDPEELLTVSEQFLNLNRTREKVGYGKPEGNVFREESDEPAPVASEMVKRELAEAFERQERIALKKIVPRDSWAETLMFMASLAFLEGENQQLRKDSAPEVDFLLNISTEAMELDHSVVKKLSQGEIVRGKT</sequence>
<dbReference type="EMBL" id="FRDN01000003">
    <property type="protein sequence ID" value="SHN50727.1"/>
    <property type="molecule type" value="Genomic_DNA"/>
</dbReference>
<evidence type="ECO:0000313" key="2">
    <source>
        <dbReference type="Proteomes" id="UP000184010"/>
    </source>
</evidence>
<evidence type="ECO:0000313" key="1">
    <source>
        <dbReference type="EMBL" id="SHN50727.1"/>
    </source>
</evidence>
<dbReference type="AlphaFoldDB" id="A0A1M7RWI3"/>
<dbReference type="Proteomes" id="UP000184010">
    <property type="component" value="Unassembled WGS sequence"/>
</dbReference>
<reference evidence="2" key="1">
    <citation type="submission" date="2016-12" db="EMBL/GenBank/DDBJ databases">
        <authorList>
            <person name="Varghese N."/>
            <person name="Submissions S."/>
        </authorList>
    </citation>
    <scope>NUCLEOTIDE SEQUENCE [LARGE SCALE GENOMIC DNA]</scope>
    <source>
        <strain evidence="2">DSM 11544</strain>
    </source>
</reference>
<protein>
    <submittedName>
        <fullName evidence="1">Uncharacterized protein</fullName>
    </submittedName>
</protein>
<name>A0A1M7RWI3_9FIRM</name>
<gene>
    <name evidence="1" type="ORF">SAMN02745215_00217</name>
</gene>